<dbReference type="InterPro" id="IPR013780">
    <property type="entry name" value="Glyco_hydro_b"/>
</dbReference>
<evidence type="ECO:0000313" key="4">
    <source>
        <dbReference type="Proteomes" id="UP001054854"/>
    </source>
</evidence>
<name>A0ABQ3U980_STRHY</name>
<dbReference type="RefSeq" id="WP_359681136.1">
    <property type="nucleotide sequence ID" value="NZ_BNEK01000005.1"/>
</dbReference>
<dbReference type="Gene3D" id="2.60.40.1180">
    <property type="entry name" value="Golgi alpha-mannosidase II"/>
    <property type="match status" value="1"/>
</dbReference>
<evidence type="ECO:0000259" key="2">
    <source>
        <dbReference type="Pfam" id="PF08533"/>
    </source>
</evidence>
<evidence type="ECO:0000256" key="1">
    <source>
        <dbReference type="SAM" id="MobiDB-lite"/>
    </source>
</evidence>
<dbReference type="Pfam" id="PF08533">
    <property type="entry name" value="Glyco_hydro_42C"/>
    <property type="match status" value="1"/>
</dbReference>
<dbReference type="EMBL" id="BNEK01000005">
    <property type="protein sequence ID" value="GHJ31748.1"/>
    <property type="molecule type" value="Genomic_DNA"/>
</dbReference>
<organism evidence="3 4">
    <name type="scientific">Streptomyces hygroscopicus</name>
    <dbReference type="NCBI Taxonomy" id="1912"/>
    <lineage>
        <taxon>Bacteria</taxon>
        <taxon>Bacillati</taxon>
        <taxon>Actinomycetota</taxon>
        <taxon>Actinomycetes</taxon>
        <taxon>Kitasatosporales</taxon>
        <taxon>Streptomycetaceae</taxon>
        <taxon>Streptomyces</taxon>
        <taxon>Streptomyces violaceusniger group</taxon>
    </lineage>
</organism>
<comment type="caution">
    <text evidence="3">The sequence shown here is derived from an EMBL/GenBank/DDBJ whole genome shotgun (WGS) entry which is preliminary data.</text>
</comment>
<feature type="domain" description="Beta-galactosidase C-terminal" evidence="2">
    <location>
        <begin position="2"/>
        <end position="48"/>
    </location>
</feature>
<dbReference type="InterPro" id="IPR013739">
    <property type="entry name" value="Beta_galactosidase_C"/>
</dbReference>
<proteinExistence type="predicted"/>
<sequence>MERGPYLFLLNHGRTPAVVPLPSARTDLLTGRVHHTGVRLDRFAVVVLAPLASRRPTPHPKGAAPCDEPLERSY</sequence>
<keyword evidence="4" id="KW-1185">Reference proteome</keyword>
<dbReference type="Proteomes" id="UP001054854">
    <property type="component" value="Unassembled WGS sequence"/>
</dbReference>
<evidence type="ECO:0000313" key="3">
    <source>
        <dbReference type="EMBL" id="GHJ31748.1"/>
    </source>
</evidence>
<protein>
    <recommendedName>
        <fullName evidence="2">Beta-galactosidase C-terminal domain-containing protein</fullName>
    </recommendedName>
</protein>
<reference evidence="3" key="1">
    <citation type="submission" date="2024-05" db="EMBL/GenBank/DDBJ databases">
        <title>Whole genome shotgun sequence of Streptomyces hygroscopicus NBRC 113678.</title>
        <authorList>
            <person name="Komaki H."/>
            <person name="Tamura T."/>
        </authorList>
    </citation>
    <scope>NUCLEOTIDE SEQUENCE</scope>
    <source>
        <strain evidence="3">N11-34</strain>
    </source>
</reference>
<feature type="region of interest" description="Disordered" evidence="1">
    <location>
        <begin position="53"/>
        <end position="74"/>
    </location>
</feature>
<accession>A0ABQ3U980</accession>
<gene>
    <name evidence="3" type="ORF">TPA0910_61810</name>
</gene>